<evidence type="ECO:0000259" key="3">
    <source>
        <dbReference type="Pfam" id="PF00975"/>
    </source>
</evidence>
<dbReference type="Gene3D" id="3.30.300.30">
    <property type="match status" value="1"/>
</dbReference>
<dbReference type="GO" id="GO:0044281">
    <property type="term" value="P:small molecule metabolic process"/>
    <property type="evidence" value="ECO:0007669"/>
    <property type="project" value="UniProtKB-ARBA"/>
</dbReference>
<dbReference type="Pfam" id="PF00501">
    <property type="entry name" value="AMP-binding"/>
    <property type="match status" value="1"/>
</dbReference>
<keyword evidence="1" id="KW-0378">Hydrolase</keyword>
<name>A0A5N6U505_ASPAV</name>
<evidence type="ECO:0000256" key="1">
    <source>
        <dbReference type="ARBA" id="ARBA00022801"/>
    </source>
</evidence>
<protein>
    <recommendedName>
        <fullName evidence="6">Alpha/Beta hydrolase protein</fullName>
    </recommendedName>
</protein>
<dbReference type="InterPro" id="IPR045851">
    <property type="entry name" value="AMP-bd_C_sf"/>
</dbReference>
<dbReference type="Gene3D" id="3.40.50.12780">
    <property type="entry name" value="N-terminal domain of ligase-like"/>
    <property type="match status" value="1"/>
</dbReference>
<dbReference type="EMBL" id="ML742036">
    <property type="protein sequence ID" value="KAE8153654.1"/>
    <property type="molecule type" value="Genomic_DNA"/>
</dbReference>
<dbReference type="Gene3D" id="3.40.50.1820">
    <property type="entry name" value="alpha/beta hydrolase"/>
    <property type="match status" value="1"/>
</dbReference>
<dbReference type="Proteomes" id="UP000325780">
    <property type="component" value="Unassembled WGS sequence"/>
</dbReference>
<reference evidence="4 5" key="1">
    <citation type="submission" date="2019-04" db="EMBL/GenBank/DDBJ databases">
        <title>Friends and foes A comparative genomics study of 23 Aspergillus species from section Flavi.</title>
        <authorList>
            <consortium name="DOE Joint Genome Institute"/>
            <person name="Kjaerbolling I."/>
            <person name="Vesth T."/>
            <person name="Frisvad J.C."/>
            <person name="Nybo J.L."/>
            <person name="Theobald S."/>
            <person name="Kildgaard S."/>
            <person name="Isbrandt T."/>
            <person name="Kuo A."/>
            <person name="Sato A."/>
            <person name="Lyhne E.K."/>
            <person name="Kogle M.E."/>
            <person name="Wiebenga A."/>
            <person name="Kun R.S."/>
            <person name="Lubbers R.J."/>
            <person name="Makela M.R."/>
            <person name="Barry K."/>
            <person name="Chovatia M."/>
            <person name="Clum A."/>
            <person name="Daum C."/>
            <person name="Haridas S."/>
            <person name="He G."/>
            <person name="LaButti K."/>
            <person name="Lipzen A."/>
            <person name="Mondo S."/>
            <person name="Riley R."/>
            <person name="Salamov A."/>
            <person name="Simmons B.A."/>
            <person name="Magnuson J.K."/>
            <person name="Henrissat B."/>
            <person name="Mortensen U.H."/>
            <person name="Larsen T.O."/>
            <person name="Devries R.P."/>
            <person name="Grigoriev I.V."/>
            <person name="Machida M."/>
            <person name="Baker S.E."/>
            <person name="Andersen M.R."/>
        </authorList>
    </citation>
    <scope>NUCLEOTIDE SEQUENCE [LARGE SCALE GENOMIC DNA]</scope>
    <source>
        <strain evidence="4 5">IBT 18842</strain>
    </source>
</reference>
<dbReference type="SUPFAM" id="SSF56801">
    <property type="entry name" value="Acetyl-CoA synthetase-like"/>
    <property type="match status" value="1"/>
</dbReference>
<dbReference type="Pfam" id="PF00975">
    <property type="entry name" value="Thioesterase"/>
    <property type="match status" value="1"/>
</dbReference>
<dbReference type="InterPro" id="IPR001031">
    <property type="entry name" value="Thioesterase"/>
</dbReference>
<dbReference type="InterPro" id="IPR010905">
    <property type="entry name" value="Glyco_hydro_88"/>
</dbReference>
<dbReference type="SUPFAM" id="SSF53474">
    <property type="entry name" value="alpha/beta-Hydrolases"/>
    <property type="match status" value="1"/>
</dbReference>
<evidence type="ECO:0000313" key="5">
    <source>
        <dbReference type="Proteomes" id="UP000325780"/>
    </source>
</evidence>
<dbReference type="OrthoDB" id="10253869at2759"/>
<dbReference type="InterPro" id="IPR008928">
    <property type="entry name" value="6-hairpin_glycosidase_sf"/>
</dbReference>
<feature type="domain" description="Thioesterase" evidence="3">
    <location>
        <begin position="1060"/>
        <end position="1310"/>
    </location>
</feature>
<dbReference type="InterPro" id="IPR042099">
    <property type="entry name" value="ANL_N_sf"/>
</dbReference>
<dbReference type="InterPro" id="IPR000873">
    <property type="entry name" value="AMP-dep_synth/lig_dom"/>
</dbReference>
<dbReference type="InterPro" id="IPR029058">
    <property type="entry name" value="AB_hydrolase_fold"/>
</dbReference>
<dbReference type="PANTHER" id="PTHR33886:SF8">
    <property type="entry name" value="UNSATURATED RHAMNOGALACTURONAN HYDROLASE (EUROFUNG)"/>
    <property type="match status" value="1"/>
</dbReference>
<dbReference type="GO" id="GO:0016787">
    <property type="term" value="F:hydrolase activity"/>
    <property type="evidence" value="ECO:0007669"/>
    <property type="project" value="UniProtKB-KW"/>
</dbReference>
<keyword evidence="5" id="KW-1185">Reference proteome</keyword>
<accession>A0A5N6U505</accession>
<evidence type="ECO:0000313" key="4">
    <source>
        <dbReference type="EMBL" id="KAE8153654.1"/>
    </source>
</evidence>
<dbReference type="SUPFAM" id="SSF48208">
    <property type="entry name" value="Six-hairpin glycosidases"/>
    <property type="match status" value="1"/>
</dbReference>
<dbReference type="GO" id="GO:0005975">
    <property type="term" value="P:carbohydrate metabolic process"/>
    <property type="evidence" value="ECO:0007669"/>
    <property type="project" value="InterPro"/>
</dbReference>
<evidence type="ECO:0000259" key="2">
    <source>
        <dbReference type="Pfam" id="PF00501"/>
    </source>
</evidence>
<dbReference type="InterPro" id="IPR052043">
    <property type="entry name" value="PolySaccharide_Degr_Enz"/>
</dbReference>
<dbReference type="Pfam" id="PF07470">
    <property type="entry name" value="Glyco_hydro_88"/>
    <property type="match status" value="1"/>
</dbReference>
<sequence>MTATPSPPQVRDTVTRLIDNLVNIKDATGQFLMPLADGRIIDTKSWHGWEWTHGIGLYGIWKYYEMTGDPKLLRIIEDWFDARFAEGGTTKNINTMAVFLTLAYVYEKTGNITYVPWLDAWAEWAMHDLPRTRYGGMQHATYLTENHQQLWDDTLMMTVMPLAKIGKLLNRPEYIAEAKRQFLLHIKYLFDTKTGLWYHGWTFEDGGHNFANARWARGNSWVTIVIPEFIELLDLPPTDPIRIHLIDTLEAQCEALQRLQDGSGAWHTLLDHPDSYLESSATAGFAYGILKAVRKRYISAQYRPVADKAIAAVLGAVDAQGELQNTSFGTGMGDSLDFYKKIPLTAMPYGQAMAIMALGDPRNQLSLPAFTSLYQSGMSASGEEVQICMDSDEPYGARAPYSPAVSPTTVPVIGYPFQNLVDALRFAAHTEEGIIIYRPNQIGDPSAAHRLSYRELLLRAEERAVTLRETKTSDDCVVPFYVEDMADGIIWIWATVLAGARPIIIVVNPSNSPPVDIHRWLGRTFGMQTRKTCVNRRELVIDRDAIVMPIDRPGPSDIFAFMLTLGNGGGPNVVPLTHGQVLAACRGKAYAANLRYPNSPFLSWVGMHHVSNFIHCHVFAIVSQVSQILVPPTDILMDPLQLLNLVSRHRVSRTFVPSSFLVQLSRQLMSDRLRYLDPNLNLETLCLDTGGEANMADTCIALQFLLSQYGAPKNAIRPSFGMAETCAGCIFNKQCPAYDETERLQITTFGKCIPGVQMRITRLDCSWIEAMPGHRGSLELTGEVIFKGYYNNPRATAKAFTDDGWFRTGDLAYIDDSGNLLIDGRINEVITFYETKICPQDLDADLERADIPGARPGYFCTFGRHDEESKMEYIVVLYVPTFDENNHHARHETQCKINTVVGNRIYQAPIVVPLREVDMPRSTLGKLPRMRLKKAFEGGYFAHQHHSNHDAIRNYRKNFITDPETPEEIFVLQIVRELKEIGLEEDIDVNESIIVLGVWIHTLRIMNLINQSYSAVIPLCLIDMFEYPTVRSLAQRIKANAIKHTYDPVVVIKPRGNKVPLWLVHSAVGEVLPFVNVAKHLSDRPLLAFRSRGFTRDDGERPFGSLEEMVSTYYTAIKTRQPQGPYAIAGYLFGGIVAFEIAKRLERDGDEVRYCGCWNIPPHTNFHMRELSWDECLIHLFYLLELLSEYEGPKHKPVLAAFNRERRVLSAIQYLKEYCDQGRWEDMGFTEEYYLKWVDLMVNIKRTAVDYAPTGSVKCMDIFVADPPSQVAKDRDDWVSNQLAAWKGFVRQDLQCHDVQGGHYTMLSDDFVRDFTETLQNILRARGL</sequence>
<proteinExistence type="predicted"/>
<feature type="domain" description="AMP-dependent synthetase/ligase" evidence="2">
    <location>
        <begin position="549"/>
        <end position="790"/>
    </location>
</feature>
<gene>
    <name evidence="4" type="ORF">BDV25DRAFT_136593</name>
</gene>
<organism evidence="4 5">
    <name type="scientific">Aspergillus avenaceus</name>
    <dbReference type="NCBI Taxonomy" id="36643"/>
    <lineage>
        <taxon>Eukaryota</taxon>
        <taxon>Fungi</taxon>
        <taxon>Dikarya</taxon>
        <taxon>Ascomycota</taxon>
        <taxon>Pezizomycotina</taxon>
        <taxon>Eurotiomycetes</taxon>
        <taxon>Eurotiomycetidae</taxon>
        <taxon>Eurotiales</taxon>
        <taxon>Aspergillaceae</taxon>
        <taxon>Aspergillus</taxon>
        <taxon>Aspergillus subgen. Circumdati</taxon>
    </lineage>
</organism>
<dbReference type="PANTHER" id="PTHR33886">
    <property type="entry name" value="UNSATURATED RHAMNOGALACTURONAN HYDROLASE (EUROFUNG)"/>
    <property type="match status" value="1"/>
</dbReference>
<dbReference type="InterPro" id="IPR012341">
    <property type="entry name" value="6hp_glycosidase-like_sf"/>
</dbReference>
<dbReference type="Gene3D" id="1.50.10.10">
    <property type="match status" value="1"/>
</dbReference>
<evidence type="ECO:0008006" key="6">
    <source>
        <dbReference type="Google" id="ProtNLM"/>
    </source>
</evidence>